<dbReference type="EMBL" id="GBRH01269527">
    <property type="protein sequence ID" value="JAD28368.1"/>
    <property type="molecule type" value="Transcribed_RNA"/>
</dbReference>
<dbReference type="AlphaFoldDB" id="A0A0A8YRP9"/>
<reference evidence="1" key="1">
    <citation type="submission" date="2014-09" db="EMBL/GenBank/DDBJ databases">
        <authorList>
            <person name="Magalhaes I.L.F."/>
            <person name="Oliveira U."/>
            <person name="Santos F.R."/>
            <person name="Vidigal T.H.D.A."/>
            <person name="Brescovit A.D."/>
            <person name="Santos A.J."/>
        </authorList>
    </citation>
    <scope>NUCLEOTIDE SEQUENCE</scope>
    <source>
        <tissue evidence="1">Shoot tissue taken approximately 20 cm above the soil surface</tissue>
    </source>
</reference>
<reference evidence="1" key="2">
    <citation type="journal article" date="2015" name="Data Brief">
        <title>Shoot transcriptome of the giant reed, Arundo donax.</title>
        <authorList>
            <person name="Barrero R.A."/>
            <person name="Guerrero F.D."/>
            <person name="Moolhuijzen P."/>
            <person name="Goolsby J.A."/>
            <person name="Tidwell J."/>
            <person name="Bellgard S.E."/>
            <person name="Bellgard M.I."/>
        </authorList>
    </citation>
    <scope>NUCLEOTIDE SEQUENCE</scope>
    <source>
        <tissue evidence="1">Shoot tissue taken approximately 20 cm above the soil surface</tissue>
    </source>
</reference>
<proteinExistence type="predicted"/>
<organism evidence="1">
    <name type="scientific">Arundo donax</name>
    <name type="common">Giant reed</name>
    <name type="synonym">Donax arundinaceus</name>
    <dbReference type="NCBI Taxonomy" id="35708"/>
    <lineage>
        <taxon>Eukaryota</taxon>
        <taxon>Viridiplantae</taxon>
        <taxon>Streptophyta</taxon>
        <taxon>Embryophyta</taxon>
        <taxon>Tracheophyta</taxon>
        <taxon>Spermatophyta</taxon>
        <taxon>Magnoliopsida</taxon>
        <taxon>Liliopsida</taxon>
        <taxon>Poales</taxon>
        <taxon>Poaceae</taxon>
        <taxon>PACMAD clade</taxon>
        <taxon>Arundinoideae</taxon>
        <taxon>Arundineae</taxon>
        <taxon>Arundo</taxon>
    </lineage>
</organism>
<sequence>MSSVVVRSSHPPDSIIACVLHTPAVPL</sequence>
<evidence type="ECO:0000313" key="1">
    <source>
        <dbReference type="EMBL" id="JAD28368.1"/>
    </source>
</evidence>
<name>A0A0A8YRP9_ARUDO</name>
<accession>A0A0A8YRP9</accession>
<protein>
    <submittedName>
        <fullName evidence="1">Uncharacterized protein</fullName>
    </submittedName>
</protein>